<evidence type="ECO:0000259" key="7">
    <source>
        <dbReference type="Pfam" id="PF14322"/>
    </source>
</evidence>
<feature type="domain" description="RagB/SusD" evidence="6">
    <location>
        <begin position="349"/>
        <end position="679"/>
    </location>
</feature>
<dbReference type="OrthoDB" id="608091at2"/>
<evidence type="ECO:0000313" key="8">
    <source>
        <dbReference type="EMBL" id="QEC74330.1"/>
    </source>
</evidence>
<dbReference type="EMBL" id="CP042434">
    <property type="protein sequence ID" value="QEC74330.1"/>
    <property type="molecule type" value="Genomic_DNA"/>
</dbReference>
<name>A0A5B8VSC9_9BACT</name>
<feature type="domain" description="SusD-like N-terminal" evidence="7">
    <location>
        <begin position="104"/>
        <end position="235"/>
    </location>
</feature>
<sequence>MKKIKAISIFCLMVTLLFSCKKYLKTDEYFKDRMDLDKSFNNVEYIEEWLANSYSYLTGANADVASKGFEPFNFSDDIYYGDRDVNYDVTNAGALSYNRFSLGNYHEDEKQGSWTQCYQGIRSASIFIQNIDNSTVISDEDKADYKAQARFVRAYYYWLLLRKYGPVPIMPEDGADYTDSYDELALPRNTYEQCAEYIGKEMVLAAKDLPQSRGQLAIARPTKGAALATRAKVFLYAASPLMNGGKVSMDYKEKLVDDKGNPLLSITYDESKWARAAAAAKDVMRLGAYSLYVAPFTNSGTVTHPATIVPPYNAEFSDKPWPDGWSNIDPFQSYRALFDGELSAAENPELIFTRGQNQSSEGINVMVVHQLPRIASGWNTHGMTLKQCDAYYMNDGKDVPGKDAEYGKGNGSQRVQGFVTDEDVAEGKYKPLEAGVSLQFANREPRFYASVGYNGSVWDLTNETEVKNREQQVFYYRGSGNGYTNTMFWLRTGIGIKKYVNPMDTYENNNLANVVPKYEPAIRYADILLAYAESLNELNGSYNIPSWDSSEVYTIARSIPEMKSAVKPIRIRAGLPDFTDAVYSSNTALRTAIKRERQIELMGEQERYYDLRRWEDATKELTLPIYGYNVLMTANQRDLFHQPVEAFALQSTFAPKMYFWPISIEELRRDSRMTQNPGWLTYTN</sequence>
<dbReference type="Pfam" id="PF07980">
    <property type="entry name" value="SusD_RagB"/>
    <property type="match status" value="1"/>
</dbReference>
<dbReference type="AlphaFoldDB" id="A0A5B8VSC9"/>
<organism evidence="8 9">
    <name type="scientific">Arachidicoccus ginsenosidivorans</name>
    <dbReference type="NCBI Taxonomy" id="496057"/>
    <lineage>
        <taxon>Bacteria</taxon>
        <taxon>Pseudomonadati</taxon>
        <taxon>Bacteroidota</taxon>
        <taxon>Chitinophagia</taxon>
        <taxon>Chitinophagales</taxon>
        <taxon>Chitinophagaceae</taxon>
        <taxon>Arachidicoccus</taxon>
    </lineage>
</organism>
<dbReference type="Proteomes" id="UP000321291">
    <property type="component" value="Chromosome"/>
</dbReference>
<evidence type="ECO:0000256" key="4">
    <source>
        <dbReference type="ARBA" id="ARBA00023136"/>
    </source>
</evidence>
<dbReference type="SUPFAM" id="SSF48452">
    <property type="entry name" value="TPR-like"/>
    <property type="match status" value="1"/>
</dbReference>
<dbReference type="PROSITE" id="PS51257">
    <property type="entry name" value="PROKAR_LIPOPROTEIN"/>
    <property type="match status" value="1"/>
</dbReference>
<protein>
    <submittedName>
        <fullName evidence="8">RagB/SusD family nutrient uptake outer membrane protein</fullName>
    </submittedName>
</protein>
<proteinExistence type="inferred from homology"/>
<dbReference type="InterPro" id="IPR033985">
    <property type="entry name" value="SusD-like_N"/>
</dbReference>
<comment type="subcellular location">
    <subcellularLocation>
        <location evidence="1">Cell outer membrane</location>
    </subcellularLocation>
</comment>
<dbReference type="Gene3D" id="1.25.40.390">
    <property type="match status" value="1"/>
</dbReference>
<keyword evidence="3" id="KW-0732">Signal</keyword>
<evidence type="ECO:0000256" key="1">
    <source>
        <dbReference type="ARBA" id="ARBA00004442"/>
    </source>
</evidence>
<keyword evidence="5" id="KW-0998">Cell outer membrane</keyword>
<evidence type="ECO:0000256" key="2">
    <source>
        <dbReference type="ARBA" id="ARBA00006275"/>
    </source>
</evidence>
<evidence type="ECO:0000259" key="6">
    <source>
        <dbReference type="Pfam" id="PF07980"/>
    </source>
</evidence>
<comment type="similarity">
    <text evidence="2">Belongs to the SusD family.</text>
</comment>
<evidence type="ECO:0000256" key="5">
    <source>
        <dbReference type="ARBA" id="ARBA00023237"/>
    </source>
</evidence>
<evidence type="ECO:0000256" key="3">
    <source>
        <dbReference type="ARBA" id="ARBA00022729"/>
    </source>
</evidence>
<keyword evidence="9" id="KW-1185">Reference proteome</keyword>
<dbReference type="InterPro" id="IPR012944">
    <property type="entry name" value="SusD_RagB_dom"/>
</dbReference>
<reference evidence="8 9" key="1">
    <citation type="journal article" date="2017" name="Int. J. Syst. Evol. Microbiol.">
        <title>Arachidicoccus ginsenosidivorans sp. nov., with ginsenoside-converting activity isolated from ginseng cultivating soil.</title>
        <authorList>
            <person name="Siddiqi M.Z."/>
            <person name="Aslam Z."/>
            <person name="Im W.T."/>
        </authorList>
    </citation>
    <scope>NUCLEOTIDE SEQUENCE [LARGE SCALE GENOMIC DNA]</scope>
    <source>
        <strain evidence="8 9">Gsoil 809</strain>
    </source>
</reference>
<dbReference type="KEGG" id="agi:FSB73_17080"/>
<accession>A0A5B8VSC9</accession>
<gene>
    <name evidence="8" type="ORF">FSB73_17080</name>
</gene>
<dbReference type="Pfam" id="PF14322">
    <property type="entry name" value="SusD-like_3"/>
    <property type="match status" value="1"/>
</dbReference>
<evidence type="ECO:0000313" key="9">
    <source>
        <dbReference type="Proteomes" id="UP000321291"/>
    </source>
</evidence>
<keyword evidence="4" id="KW-0472">Membrane</keyword>
<dbReference type="InterPro" id="IPR011990">
    <property type="entry name" value="TPR-like_helical_dom_sf"/>
</dbReference>
<dbReference type="GO" id="GO:0009279">
    <property type="term" value="C:cell outer membrane"/>
    <property type="evidence" value="ECO:0007669"/>
    <property type="project" value="UniProtKB-SubCell"/>
</dbReference>